<comment type="caution">
    <text evidence="7">The sequence shown here is derived from an EMBL/GenBank/DDBJ whole genome shotgun (WGS) entry which is preliminary data.</text>
</comment>
<comment type="cofactor">
    <cofactor evidence="1">
        <name>Cu(2+)</name>
        <dbReference type="ChEBI" id="CHEBI:29036"/>
    </cofactor>
</comment>
<keyword evidence="4" id="KW-0560">Oxidoreductase</keyword>
<evidence type="ECO:0000256" key="3">
    <source>
        <dbReference type="ARBA" id="ARBA00022723"/>
    </source>
</evidence>
<evidence type="ECO:0000256" key="4">
    <source>
        <dbReference type="ARBA" id="ARBA00023002"/>
    </source>
</evidence>
<dbReference type="GO" id="GO:0046872">
    <property type="term" value="F:metal ion binding"/>
    <property type="evidence" value="ECO:0007669"/>
    <property type="project" value="UniProtKB-KW"/>
</dbReference>
<evidence type="ECO:0000256" key="2">
    <source>
        <dbReference type="ARBA" id="ARBA00009928"/>
    </source>
</evidence>
<protein>
    <submittedName>
        <fullName evidence="7">Tyrosinase family protein</fullName>
    </submittedName>
</protein>
<dbReference type="EMBL" id="JAERQJ010000006">
    <property type="protein sequence ID" value="MBL0684746.1"/>
    <property type="molecule type" value="Genomic_DNA"/>
</dbReference>
<evidence type="ECO:0000259" key="6">
    <source>
        <dbReference type="PROSITE" id="PS00498"/>
    </source>
</evidence>
<dbReference type="PROSITE" id="PS00498">
    <property type="entry name" value="TYROSINASE_2"/>
    <property type="match status" value="1"/>
</dbReference>
<dbReference type="SUPFAM" id="SSF48056">
    <property type="entry name" value="Di-copper centre-containing domain"/>
    <property type="match status" value="1"/>
</dbReference>
<sequence>MNNKITSGTNRRSFLKSTAFGTLGITAISTGLISSCKTKPTDENTFGTVSQAINSGASSVVTRKNIASFAVNDPELQLLKDAVAILRKRSEKWPLDPTGWSENGALHTKFCATTEFTYQVHYSWYVWPWHRTYLWTLEKKLQHAVGEPKLALHYWDWTKHPSIPEQYQGGKENPLYNDTRLVEPNDIIPFDFMNMGPALRAKKFMTFGGYPFPYKGQGPQIDGIAEQSFHNNIHNWIGGEMAGFVAAGYDPIFYGHHGNCDRFWQAWLDADQSHRNPLEASWLEKVFYFTDEKGKPIGIKIKDVLDTKKLGYQFEDLDFNSEDGVYNSLEDKVVPSYDLVKASGIYNTSLEEERKVQSVEKIDLANASHVLLKYERTQLPYMPYCSRVFFLFGDAQPSPENCKYIGTFTILPIVSAEGGKLEKDVYMHVEITRSIRDRIGAGEKIRVFFEPVQVRGRNIPDEPLEVKNITYSFV</sequence>
<keyword evidence="3" id="KW-0479">Metal-binding</keyword>
<evidence type="ECO:0000313" key="8">
    <source>
        <dbReference type="Proteomes" id="UP000651057"/>
    </source>
</evidence>
<dbReference type="Pfam" id="PF12142">
    <property type="entry name" value="PPO1_DWL"/>
    <property type="match status" value="1"/>
</dbReference>
<evidence type="ECO:0000313" key="7">
    <source>
        <dbReference type="EMBL" id="MBL0684746.1"/>
    </source>
</evidence>
<keyword evidence="5" id="KW-0186">Copper</keyword>
<accession>A0A937DCB0</accession>
<dbReference type="Gene3D" id="1.10.1280.10">
    <property type="entry name" value="Di-copper center containing domain from catechol oxidase"/>
    <property type="match status" value="1"/>
</dbReference>
<proteinExistence type="inferred from homology"/>
<dbReference type="Proteomes" id="UP000651057">
    <property type="component" value="Unassembled WGS sequence"/>
</dbReference>
<dbReference type="GO" id="GO:0004097">
    <property type="term" value="F:catechol oxidase activity"/>
    <property type="evidence" value="ECO:0007669"/>
    <property type="project" value="InterPro"/>
</dbReference>
<dbReference type="PANTHER" id="PTHR11474">
    <property type="entry name" value="TYROSINASE FAMILY MEMBER"/>
    <property type="match status" value="1"/>
</dbReference>
<dbReference type="RefSeq" id="WP_201921615.1">
    <property type="nucleotide sequence ID" value="NZ_BAABAX010000014.1"/>
</dbReference>
<dbReference type="Pfam" id="PF00264">
    <property type="entry name" value="Tyrosinase"/>
    <property type="match status" value="2"/>
</dbReference>
<evidence type="ECO:0000256" key="5">
    <source>
        <dbReference type="ARBA" id="ARBA00023008"/>
    </source>
</evidence>
<reference evidence="7" key="1">
    <citation type="submission" date="2021-01" db="EMBL/GenBank/DDBJ databases">
        <authorList>
            <person name="Zhong Y.L."/>
        </authorList>
    </citation>
    <scope>NUCLEOTIDE SEQUENCE</scope>
    <source>
        <strain evidence="7">KCTC 23302</strain>
    </source>
</reference>
<dbReference type="InterPro" id="IPR008922">
    <property type="entry name" value="Di-copper_centre_dom_sf"/>
</dbReference>
<dbReference type="InterPro" id="IPR050316">
    <property type="entry name" value="Tyrosinase/Hemocyanin"/>
</dbReference>
<dbReference type="PRINTS" id="PR00092">
    <property type="entry name" value="TYROSINASE"/>
</dbReference>
<organism evidence="7 8">
    <name type="scientific">Aquimarina mytili</name>
    <dbReference type="NCBI Taxonomy" id="874423"/>
    <lineage>
        <taxon>Bacteria</taxon>
        <taxon>Pseudomonadati</taxon>
        <taxon>Bacteroidota</taxon>
        <taxon>Flavobacteriia</taxon>
        <taxon>Flavobacteriales</taxon>
        <taxon>Flavobacteriaceae</taxon>
        <taxon>Aquimarina</taxon>
    </lineage>
</organism>
<name>A0A937DCB0_9FLAO</name>
<comment type="similarity">
    <text evidence="2">Belongs to the tyrosinase family.</text>
</comment>
<dbReference type="InterPro" id="IPR002227">
    <property type="entry name" value="Tyrosinase_Cu-bd"/>
</dbReference>
<gene>
    <name evidence="7" type="ORF">JJQ60_14540</name>
</gene>
<dbReference type="InterPro" id="IPR022739">
    <property type="entry name" value="Polyphenol_oxidase_cen"/>
</dbReference>
<keyword evidence="8" id="KW-1185">Reference proteome</keyword>
<feature type="domain" description="Tyrosinase copper-binding" evidence="6">
    <location>
        <begin position="250"/>
        <end position="261"/>
    </location>
</feature>
<dbReference type="AlphaFoldDB" id="A0A937DCB0"/>
<evidence type="ECO:0000256" key="1">
    <source>
        <dbReference type="ARBA" id="ARBA00001973"/>
    </source>
</evidence>
<dbReference type="PANTHER" id="PTHR11474:SF76">
    <property type="entry name" value="SHKT DOMAIN-CONTAINING PROTEIN"/>
    <property type="match status" value="1"/>
</dbReference>